<dbReference type="WBParaSite" id="ACOC_0000176001-mRNA-1">
    <property type="protein sequence ID" value="ACOC_0000176001-mRNA-1"/>
    <property type="gene ID" value="ACOC_0000176001"/>
</dbReference>
<gene>
    <name evidence="1" type="ORF">ACOC_LOCUS1761</name>
</gene>
<sequence>MSLNIMDKMTDVWDPNEFITYNATTAPTDTGHQALEAVIKPGTNSDTNHNVEKRWKNSPIVPRMSDGVLVVILEILLPNEDFI</sequence>
<dbReference type="AlphaFoldDB" id="A0A0R3PD00"/>
<accession>A0A0R3PD00</accession>
<dbReference type="Proteomes" id="UP000267027">
    <property type="component" value="Unassembled WGS sequence"/>
</dbReference>
<keyword evidence="2" id="KW-1185">Reference proteome</keyword>
<protein>
    <submittedName>
        <fullName evidence="1 3">Uncharacterized protein</fullName>
    </submittedName>
</protein>
<reference evidence="1 2" key="2">
    <citation type="submission" date="2018-11" db="EMBL/GenBank/DDBJ databases">
        <authorList>
            <consortium name="Pathogen Informatics"/>
        </authorList>
    </citation>
    <scope>NUCLEOTIDE SEQUENCE [LARGE SCALE GENOMIC DNA]</scope>
    <source>
        <strain evidence="1 2">Costa Rica</strain>
    </source>
</reference>
<evidence type="ECO:0000313" key="1">
    <source>
        <dbReference type="EMBL" id="VDM53346.1"/>
    </source>
</evidence>
<reference evidence="3" key="1">
    <citation type="submission" date="2017-02" db="UniProtKB">
        <authorList>
            <consortium name="WormBaseParasite"/>
        </authorList>
    </citation>
    <scope>IDENTIFICATION</scope>
</reference>
<evidence type="ECO:0000313" key="2">
    <source>
        <dbReference type="Proteomes" id="UP000267027"/>
    </source>
</evidence>
<evidence type="ECO:0000313" key="3">
    <source>
        <dbReference type="WBParaSite" id="ACOC_0000176001-mRNA-1"/>
    </source>
</evidence>
<name>A0A0R3PD00_ANGCS</name>
<dbReference type="EMBL" id="UYYA01000288">
    <property type="protein sequence ID" value="VDM53346.1"/>
    <property type="molecule type" value="Genomic_DNA"/>
</dbReference>
<organism evidence="3">
    <name type="scientific">Angiostrongylus costaricensis</name>
    <name type="common">Nematode worm</name>
    <dbReference type="NCBI Taxonomy" id="334426"/>
    <lineage>
        <taxon>Eukaryota</taxon>
        <taxon>Metazoa</taxon>
        <taxon>Ecdysozoa</taxon>
        <taxon>Nematoda</taxon>
        <taxon>Chromadorea</taxon>
        <taxon>Rhabditida</taxon>
        <taxon>Rhabditina</taxon>
        <taxon>Rhabditomorpha</taxon>
        <taxon>Strongyloidea</taxon>
        <taxon>Metastrongylidae</taxon>
        <taxon>Angiostrongylus</taxon>
    </lineage>
</organism>
<proteinExistence type="predicted"/>